<feature type="non-terminal residue" evidence="2">
    <location>
        <position position="1"/>
    </location>
</feature>
<evidence type="ECO:0000256" key="1">
    <source>
        <dbReference type="SAM" id="MobiDB-lite"/>
    </source>
</evidence>
<accession>A0A382N4F0</accession>
<gene>
    <name evidence="2" type="ORF">METZ01_LOCUS307275</name>
</gene>
<reference evidence="2" key="1">
    <citation type="submission" date="2018-05" db="EMBL/GenBank/DDBJ databases">
        <authorList>
            <person name="Lanie J.A."/>
            <person name="Ng W.-L."/>
            <person name="Kazmierczak K.M."/>
            <person name="Andrzejewski T.M."/>
            <person name="Davidsen T.M."/>
            <person name="Wayne K.J."/>
            <person name="Tettelin H."/>
            <person name="Glass J.I."/>
            <person name="Rusch D."/>
            <person name="Podicherti R."/>
            <person name="Tsui H.-C.T."/>
            <person name="Winkler M.E."/>
        </authorList>
    </citation>
    <scope>NUCLEOTIDE SEQUENCE</scope>
</reference>
<protein>
    <submittedName>
        <fullName evidence="2">Uncharacterized protein</fullName>
    </submittedName>
</protein>
<feature type="region of interest" description="Disordered" evidence="1">
    <location>
        <begin position="1"/>
        <end position="28"/>
    </location>
</feature>
<feature type="compositionally biased region" description="Polar residues" evidence="1">
    <location>
        <begin position="1"/>
        <end position="15"/>
    </location>
</feature>
<sequence length="28" mass="3031">VTILLSQPLDQSQGTADDDPTSVNHKHN</sequence>
<proteinExistence type="predicted"/>
<dbReference type="AlphaFoldDB" id="A0A382N4F0"/>
<evidence type="ECO:0000313" key="2">
    <source>
        <dbReference type="EMBL" id="SVC54421.1"/>
    </source>
</evidence>
<organism evidence="2">
    <name type="scientific">marine metagenome</name>
    <dbReference type="NCBI Taxonomy" id="408172"/>
    <lineage>
        <taxon>unclassified sequences</taxon>
        <taxon>metagenomes</taxon>
        <taxon>ecological metagenomes</taxon>
    </lineage>
</organism>
<name>A0A382N4F0_9ZZZZ</name>
<dbReference type="EMBL" id="UINC01097043">
    <property type="protein sequence ID" value="SVC54421.1"/>
    <property type="molecule type" value="Genomic_DNA"/>
</dbReference>